<name>A0A6I8MIN0_9CORY</name>
<dbReference type="KEGG" id="crf:FRC0190_02052"/>
<comment type="catalytic activity">
    <reaction evidence="1 8">
        <text>7,8-dihydroneopterin = 6-hydroxymethyl-7,8-dihydropterin + glycolaldehyde</text>
        <dbReference type="Rhea" id="RHEA:10540"/>
        <dbReference type="ChEBI" id="CHEBI:17001"/>
        <dbReference type="ChEBI" id="CHEBI:17071"/>
        <dbReference type="ChEBI" id="CHEBI:44841"/>
        <dbReference type="EC" id="4.1.2.25"/>
    </reaction>
</comment>
<dbReference type="Proteomes" id="UP000423525">
    <property type="component" value="Chromosome"/>
</dbReference>
<comment type="pathway">
    <text evidence="2 8">Cofactor biosynthesis; tetrahydrofolate biosynthesis; 2-amino-4-hydroxy-6-hydroxymethyl-7,8-dihydropteridine diphosphate from 7,8-dihydroneopterin triphosphate: step 3/4.</text>
</comment>
<dbReference type="GO" id="GO:0004150">
    <property type="term" value="F:dihydroneopterin aldolase activity"/>
    <property type="evidence" value="ECO:0007669"/>
    <property type="project" value="UniProtKB-UniRule"/>
</dbReference>
<evidence type="ECO:0000313" key="10">
    <source>
        <dbReference type="EMBL" id="MDT9411764.1"/>
    </source>
</evidence>
<comment type="function">
    <text evidence="8">Catalyzes the conversion of 7,8-dihydroneopterin to 6-hydroxymethyl-7,8-dihydropterin.</text>
</comment>
<dbReference type="EC" id="4.1.2.25" evidence="8"/>
<evidence type="ECO:0000256" key="7">
    <source>
        <dbReference type="ARBA" id="ARBA00052077"/>
    </source>
</evidence>
<evidence type="ECO:0000259" key="9">
    <source>
        <dbReference type="SMART" id="SM00905"/>
    </source>
</evidence>
<evidence type="ECO:0000256" key="2">
    <source>
        <dbReference type="ARBA" id="ARBA00005013"/>
    </source>
</evidence>
<dbReference type="Gene3D" id="3.30.1130.10">
    <property type="match status" value="1"/>
</dbReference>
<dbReference type="SUPFAM" id="SSF55620">
    <property type="entry name" value="Tetrahydrobiopterin biosynthesis enzymes-like"/>
    <property type="match status" value="1"/>
</dbReference>
<dbReference type="InterPro" id="IPR006156">
    <property type="entry name" value="Dihydroneopterin_aldolase"/>
</dbReference>
<evidence type="ECO:0000313" key="11">
    <source>
        <dbReference type="EMBL" id="VZH86116.1"/>
    </source>
</evidence>
<sequence>MADRIELKGLHCFGYHGVFEHEKREGQDFIIDVTCWLDLRPAAASDDLTQTVHYGELAQLAHDIVTGPPRDLIEAVAGEIAESAMATFPLITAIEVTVHKPQAPIPLEFADVAVVARRSRR</sequence>
<evidence type="ECO:0000256" key="6">
    <source>
        <dbReference type="ARBA" id="ARBA00032903"/>
    </source>
</evidence>
<comment type="catalytic activity">
    <reaction evidence="7">
        <text>7,8-dihydroneopterin + O2 = 7,8-dihydroxanthopterin + glycolaldehyde + formate + H(+)</text>
        <dbReference type="Rhea" id="RHEA:45332"/>
        <dbReference type="ChEBI" id="CHEBI:15378"/>
        <dbReference type="ChEBI" id="CHEBI:15379"/>
        <dbReference type="ChEBI" id="CHEBI:15740"/>
        <dbReference type="ChEBI" id="CHEBI:17001"/>
        <dbReference type="ChEBI" id="CHEBI:17071"/>
        <dbReference type="ChEBI" id="CHEBI:85130"/>
        <dbReference type="EC" id="1.13.11.81"/>
    </reaction>
</comment>
<gene>
    <name evidence="10" type="primary">folB</name>
    <name evidence="11" type="ORF">FRC0190_02052</name>
    <name evidence="10" type="ORF">P8T80_10360</name>
</gene>
<dbReference type="Proteomes" id="UP001265983">
    <property type="component" value="Unassembled WGS sequence"/>
</dbReference>
<dbReference type="Pfam" id="PF02152">
    <property type="entry name" value="FolB"/>
    <property type="match status" value="1"/>
</dbReference>
<dbReference type="UniPathway" id="UPA00077">
    <property type="reaction ID" value="UER00154"/>
</dbReference>
<evidence type="ECO:0000313" key="12">
    <source>
        <dbReference type="Proteomes" id="UP000423525"/>
    </source>
</evidence>
<dbReference type="PANTHER" id="PTHR42844:SF1">
    <property type="entry name" value="DIHYDRONEOPTERIN ALDOLASE 1-RELATED"/>
    <property type="match status" value="1"/>
</dbReference>
<evidence type="ECO:0000256" key="8">
    <source>
        <dbReference type="RuleBase" id="RU362079"/>
    </source>
</evidence>
<dbReference type="InterPro" id="IPR043133">
    <property type="entry name" value="GTP-CH-I_C/QueF"/>
</dbReference>
<dbReference type="NCBIfam" id="TIGR00526">
    <property type="entry name" value="folB_dom"/>
    <property type="match status" value="1"/>
</dbReference>
<dbReference type="CDD" id="cd00534">
    <property type="entry name" value="DHNA_DHNTPE"/>
    <property type="match status" value="1"/>
</dbReference>
<accession>A0A6I8MIN0</accession>
<keyword evidence="13" id="KW-1185">Reference proteome</keyword>
<dbReference type="EMBL" id="LR738855">
    <property type="protein sequence ID" value="VZH86116.1"/>
    <property type="molecule type" value="Genomic_DNA"/>
</dbReference>
<feature type="domain" description="Dihydroneopterin aldolase/epimerase" evidence="9">
    <location>
        <begin position="5"/>
        <end position="118"/>
    </location>
</feature>
<evidence type="ECO:0000256" key="4">
    <source>
        <dbReference type="ARBA" id="ARBA00022909"/>
    </source>
</evidence>
<protein>
    <recommendedName>
        <fullName evidence="6 8">7,8-dihydroneopterin aldolase</fullName>
        <ecNumber evidence="8">4.1.2.25</ecNumber>
    </recommendedName>
</protein>
<evidence type="ECO:0000256" key="5">
    <source>
        <dbReference type="ARBA" id="ARBA00023239"/>
    </source>
</evidence>
<dbReference type="PANTHER" id="PTHR42844">
    <property type="entry name" value="DIHYDRONEOPTERIN ALDOLASE 1-RELATED"/>
    <property type="match status" value="1"/>
</dbReference>
<keyword evidence="5 8" id="KW-0456">Lyase</keyword>
<keyword evidence="4 8" id="KW-0289">Folate biosynthesis</keyword>
<dbReference type="InterPro" id="IPR006157">
    <property type="entry name" value="FolB_dom"/>
</dbReference>
<organism evidence="11 12">
    <name type="scientific">Corynebacterium rouxii</name>
    <dbReference type="NCBI Taxonomy" id="2719119"/>
    <lineage>
        <taxon>Bacteria</taxon>
        <taxon>Bacillati</taxon>
        <taxon>Actinomycetota</taxon>
        <taxon>Actinomycetes</taxon>
        <taxon>Mycobacteriales</taxon>
        <taxon>Corynebacteriaceae</taxon>
        <taxon>Corynebacterium</taxon>
    </lineage>
</organism>
<reference evidence="10 13" key="2">
    <citation type="submission" date="2023-03" db="EMBL/GenBank/DDBJ databases">
        <title>Whole genome sequence of the first Corynebacterium rouxii strains isolated in Brazil: a recent member of Corynebacterium diphtheriae complex.</title>
        <authorList>
            <person name="Vieira V."/>
            <person name="Ramos J.N."/>
            <person name="Araujo M.R.B."/>
            <person name="Baio P.V."/>
            <person name="Sant'Anna L.O."/>
            <person name="Veras J.F.C."/>
            <person name="Vieira E.M.D."/>
            <person name="Sousa M.A.B."/>
            <person name="Camargo C.H."/>
            <person name="Sacchi C.T."/>
            <person name="Campos K.R."/>
            <person name="Santos M.B.N."/>
            <person name="Bokermann S."/>
            <person name="Alvim L.B."/>
            <person name="Santos L.S."/>
            <person name="Mattos-Guaraldi A.L."/>
        </authorList>
    </citation>
    <scope>NUCLEOTIDE SEQUENCE [LARGE SCALE GENOMIC DNA]</scope>
    <source>
        <strain evidence="10 13">70862</strain>
    </source>
</reference>
<proteinExistence type="inferred from homology"/>
<dbReference type="RefSeq" id="WP_155874099.1">
    <property type="nucleotide sequence ID" value="NZ_CP168248.1"/>
</dbReference>
<evidence type="ECO:0000256" key="3">
    <source>
        <dbReference type="ARBA" id="ARBA00005708"/>
    </source>
</evidence>
<dbReference type="EMBL" id="JARUHM010000013">
    <property type="protein sequence ID" value="MDT9411764.1"/>
    <property type="molecule type" value="Genomic_DNA"/>
</dbReference>
<dbReference type="AlphaFoldDB" id="A0A6I8MIN0"/>
<dbReference type="FunFam" id="3.30.1130.10:FF:000003">
    <property type="entry name" value="7,8-dihydroneopterin aldolase"/>
    <property type="match status" value="1"/>
</dbReference>
<dbReference type="GO" id="GO:0005737">
    <property type="term" value="C:cytoplasm"/>
    <property type="evidence" value="ECO:0007669"/>
    <property type="project" value="TreeGrafter"/>
</dbReference>
<dbReference type="GO" id="GO:0046656">
    <property type="term" value="P:folic acid biosynthetic process"/>
    <property type="evidence" value="ECO:0007669"/>
    <property type="project" value="UniProtKB-UniRule"/>
</dbReference>
<evidence type="ECO:0000313" key="13">
    <source>
        <dbReference type="Proteomes" id="UP001265983"/>
    </source>
</evidence>
<reference evidence="11 12" key="1">
    <citation type="submission" date="2019-11" db="EMBL/GenBank/DDBJ databases">
        <authorList>
            <person name="Brisse S."/>
        </authorList>
    </citation>
    <scope>NUCLEOTIDE SEQUENCE [LARGE SCALE GENOMIC DNA]</scope>
    <source>
        <strain evidence="11">FRC0190</strain>
    </source>
</reference>
<dbReference type="GO" id="GO:0046654">
    <property type="term" value="P:tetrahydrofolate biosynthetic process"/>
    <property type="evidence" value="ECO:0007669"/>
    <property type="project" value="UniProtKB-UniRule"/>
</dbReference>
<evidence type="ECO:0000256" key="1">
    <source>
        <dbReference type="ARBA" id="ARBA00001353"/>
    </source>
</evidence>
<dbReference type="SMART" id="SM00905">
    <property type="entry name" value="FolB"/>
    <property type="match status" value="1"/>
</dbReference>
<dbReference type="NCBIfam" id="TIGR00525">
    <property type="entry name" value="folB"/>
    <property type="match status" value="1"/>
</dbReference>
<comment type="similarity">
    <text evidence="3 8">Belongs to the DHNA family.</text>
</comment>